<feature type="domain" description="C2H2-type" evidence="10">
    <location>
        <begin position="97"/>
        <end position="124"/>
    </location>
</feature>
<dbReference type="FunFam" id="3.30.160.60:FF:001498">
    <property type="entry name" value="Zinc finger protein 404"/>
    <property type="match status" value="1"/>
</dbReference>
<organism evidence="11 12">
    <name type="scientific">Halocaridina rubra</name>
    <name type="common">Hawaiian red shrimp</name>
    <dbReference type="NCBI Taxonomy" id="373956"/>
    <lineage>
        <taxon>Eukaryota</taxon>
        <taxon>Metazoa</taxon>
        <taxon>Ecdysozoa</taxon>
        <taxon>Arthropoda</taxon>
        <taxon>Crustacea</taxon>
        <taxon>Multicrustacea</taxon>
        <taxon>Malacostraca</taxon>
        <taxon>Eumalacostraca</taxon>
        <taxon>Eucarida</taxon>
        <taxon>Decapoda</taxon>
        <taxon>Pleocyemata</taxon>
        <taxon>Caridea</taxon>
        <taxon>Atyoidea</taxon>
        <taxon>Atyidae</taxon>
        <taxon>Halocaridina</taxon>
    </lineage>
</organism>
<dbReference type="GO" id="GO:0005667">
    <property type="term" value="C:transcription regulator complex"/>
    <property type="evidence" value="ECO:0007669"/>
    <property type="project" value="TreeGrafter"/>
</dbReference>
<keyword evidence="12" id="KW-1185">Reference proteome</keyword>
<keyword evidence="7" id="KW-0539">Nucleus</keyword>
<dbReference type="GO" id="GO:0008270">
    <property type="term" value="F:zinc ion binding"/>
    <property type="evidence" value="ECO:0007669"/>
    <property type="project" value="UniProtKB-KW"/>
</dbReference>
<dbReference type="EMBL" id="JAXCGZ010007550">
    <property type="protein sequence ID" value="KAK7079312.1"/>
    <property type="molecule type" value="Genomic_DNA"/>
</dbReference>
<evidence type="ECO:0000256" key="5">
    <source>
        <dbReference type="ARBA" id="ARBA00022771"/>
    </source>
</evidence>
<protein>
    <recommendedName>
        <fullName evidence="10">C2H2-type domain-containing protein</fullName>
    </recommendedName>
</protein>
<dbReference type="SUPFAM" id="SSF57667">
    <property type="entry name" value="beta-beta-alpha zinc fingers"/>
    <property type="match status" value="3"/>
</dbReference>
<dbReference type="Gene3D" id="3.30.160.60">
    <property type="entry name" value="Classic Zinc Finger"/>
    <property type="match status" value="5"/>
</dbReference>
<feature type="region of interest" description="Disordered" evidence="9">
    <location>
        <begin position="18"/>
        <end position="37"/>
    </location>
</feature>
<feature type="domain" description="C2H2-type" evidence="10">
    <location>
        <begin position="125"/>
        <end position="152"/>
    </location>
</feature>
<dbReference type="GO" id="GO:0000978">
    <property type="term" value="F:RNA polymerase II cis-regulatory region sequence-specific DNA binding"/>
    <property type="evidence" value="ECO:0007669"/>
    <property type="project" value="TreeGrafter"/>
</dbReference>
<evidence type="ECO:0000256" key="6">
    <source>
        <dbReference type="ARBA" id="ARBA00022833"/>
    </source>
</evidence>
<accession>A0AAN9ACK2</accession>
<dbReference type="FunFam" id="3.30.160.60:FF:000690">
    <property type="entry name" value="Zinc finger protein 354C"/>
    <property type="match status" value="1"/>
</dbReference>
<keyword evidence="4" id="KW-0677">Repeat</keyword>
<evidence type="ECO:0000256" key="3">
    <source>
        <dbReference type="ARBA" id="ARBA00022723"/>
    </source>
</evidence>
<feature type="compositionally biased region" description="Basic and acidic residues" evidence="9">
    <location>
        <begin position="241"/>
        <end position="250"/>
    </location>
</feature>
<dbReference type="PANTHER" id="PTHR14003">
    <property type="entry name" value="TRANSCRIPTIONAL REPRESSOR PROTEIN YY"/>
    <property type="match status" value="1"/>
</dbReference>
<dbReference type="GO" id="GO:0000785">
    <property type="term" value="C:chromatin"/>
    <property type="evidence" value="ECO:0007669"/>
    <property type="project" value="TreeGrafter"/>
</dbReference>
<reference evidence="11 12" key="1">
    <citation type="submission" date="2023-11" db="EMBL/GenBank/DDBJ databases">
        <title>Halocaridina rubra genome assembly.</title>
        <authorList>
            <person name="Smith C."/>
        </authorList>
    </citation>
    <scope>NUCLEOTIDE SEQUENCE [LARGE SCALE GENOMIC DNA]</scope>
    <source>
        <strain evidence="11">EP-1</strain>
        <tissue evidence="11">Whole</tissue>
    </source>
</reference>
<dbReference type="SMART" id="SM00355">
    <property type="entry name" value="ZnF_C2H2"/>
    <property type="match status" value="5"/>
</dbReference>
<comment type="caution">
    <text evidence="11">The sequence shown here is derived from an EMBL/GenBank/DDBJ whole genome shotgun (WGS) entry which is preliminary data.</text>
</comment>
<feature type="domain" description="C2H2-type" evidence="10">
    <location>
        <begin position="41"/>
        <end position="68"/>
    </location>
</feature>
<feature type="domain" description="C2H2-type" evidence="10">
    <location>
        <begin position="153"/>
        <end position="177"/>
    </location>
</feature>
<keyword evidence="6" id="KW-0862">Zinc</keyword>
<feature type="compositionally biased region" description="Basic and acidic residues" evidence="9">
    <location>
        <begin position="192"/>
        <end position="201"/>
    </location>
</feature>
<dbReference type="FunFam" id="3.30.160.60:FF:000202">
    <property type="entry name" value="Zinc finger protein 574"/>
    <property type="match status" value="1"/>
</dbReference>
<evidence type="ECO:0000313" key="12">
    <source>
        <dbReference type="Proteomes" id="UP001381693"/>
    </source>
</evidence>
<gene>
    <name evidence="11" type="ORF">SK128_006473</name>
</gene>
<evidence type="ECO:0000256" key="9">
    <source>
        <dbReference type="SAM" id="MobiDB-lite"/>
    </source>
</evidence>
<dbReference type="GO" id="GO:0003682">
    <property type="term" value="F:chromatin binding"/>
    <property type="evidence" value="ECO:0007669"/>
    <property type="project" value="UniProtKB-ARBA"/>
</dbReference>
<dbReference type="Proteomes" id="UP001381693">
    <property type="component" value="Unassembled WGS sequence"/>
</dbReference>
<evidence type="ECO:0000256" key="1">
    <source>
        <dbReference type="ARBA" id="ARBA00004123"/>
    </source>
</evidence>
<sequence>MRSNAKNKRSFIAGLPTMIPITHPPMHGSPDDPDDEEHRPFKCNLCGKAFKLKGGLIQHEKTHSSDRPYVCPECGKLFRHPTHLQQHHRIHTGEKPYECSFCDKTFRQRTSLTQHLRIHTGEKPYACMECGRQFRQKVILDQHFTTHCGSKAYGCPHPDCRKRFREMATLISHMKCHKDVIDPRIVLQQAKRIKEQQESQERNMAQGNQDQNRQSHHYQPQNNVEGTSAQKSPGTVPQDSPGDHSIERVSSHSQAQIPPNMVTTPQMAMANLIPYSHSIFPGASYMMPPSDPRQYNPQSQAGSSHPRPSQ</sequence>
<evidence type="ECO:0000313" key="11">
    <source>
        <dbReference type="EMBL" id="KAK7079312.1"/>
    </source>
</evidence>
<comment type="similarity">
    <text evidence="2">Belongs to the krueppel C2H2-type zinc-finger protein family.</text>
</comment>
<evidence type="ECO:0000256" key="2">
    <source>
        <dbReference type="ARBA" id="ARBA00006991"/>
    </source>
</evidence>
<dbReference type="GO" id="GO:0000981">
    <property type="term" value="F:DNA-binding transcription factor activity, RNA polymerase II-specific"/>
    <property type="evidence" value="ECO:0007669"/>
    <property type="project" value="TreeGrafter"/>
</dbReference>
<dbReference type="PANTHER" id="PTHR14003:SF19">
    <property type="entry name" value="YY2 TRANSCRIPTION FACTOR"/>
    <property type="match status" value="1"/>
</dbReference>
<dbReference type="PROSITE" id="PS00028">
    <property type="entry name" value="ZINC_FINGER_C2H2_1"/>
    <property type="match status" value="5"/>
</dbReference>
<dbReference type="GO" id="GO:0031519">
    <property type="term" value="C:PcG protein complex"/>
    <property type="evidence" value="ECO:0007669"/>
    <property type="project" value="TreeGrafter"/>
</dbReference>
<evidence type="ECO:0000256" key="8">
    <source>
        <dbReference type="PROSITE-ProRule" id="PRU00042"/>
    </source>
</evidence>
<dbReference type="Pfam" id="PF00096">
    <property type="entry name" value="zf-C2H2"/>
    <property type="match status" value="3"/>
</dbReference>
<feature type="region of interest" description="Disordered" evidence="9">
    <location>
        <begin position="279"/>
        <end position="310"/>
    </location>
</feature>
<dbReference type="PROSITE" id="PS50157">
    <property type="entry name" value="ZINC_FINGER_C2H2_2"/>
    <property type="match status" value="5"/>
</dbReference>
<proteinExistence type="inferred from homology"/>
<dbReference type="FunFam" id="3.30.160.60:FF:002343">
    <property type="entry name" value="Zinc finger protein 33A"/>
    <property type="match status" value="1"/>
</dbReference>
<keyword evidence="3" id="KW-0479">Metal-binding</keyword>
<feature type="domain" description="C2H2-type" evidence="10">
    <location>
        <begin position="69"/>
        <end position="96"/>
    </location>
</feature>
<dbReference type="InterPro" id="IPR013087">
    <property type="entry name" value="Znf_C2H2_type"/>
</dbReference>
<dbReference type="GO" id="GO:0032502">
    <property type="term" value="P:developmental process"/>
    <property type="evidence" value="ECO:0007669"/>
    <property type="project" value="UniProtKB-ARBA"/>
</dbReference>
<evidence type="ECO:0000256" key="4">
    <source>
        <dbReference type="ARBA" id="ARBA00022737"/>
    </source>
</evidence>
<name>A0AAN9ACK2_HALRR</name>
<evidence type="ECO:0000256" key="7">
    <source>
        <dbReference type="ARBA" id="ARBA00023242"/>
    </source>
</evidence>
<comment type="subcellular location">
    <subcellularLocation>
        <location evidence="1">Nucleus</location>
    </subcellularLocation>
</comment>
<dbReference type="AlphaFoldDB" id="A0AAN9ACK2"/>
<dbReference type="InterPro" id="IPR036236">
    <property type="entry name" value="Znf_C2H2_sf"/>
</dbReference>
<feature type="compositionally biased region" description="Polar residues" evidence="9">
    <location>
        <begin position="202"/>
        <end position="238"/>
    </location>
</feature>
<feature type="compositionally biased region" description="Polar residues" evidence="9">
    <location>
        <begin position="293"/>
        <end position="310"/>
    </location>
</feature>
<feature type="region of interest" description="Disordered" evidence="9">
    <location>
        <begin position="192"/>
        <end position="259"/>
    </location>
</feature>
<evidence type="ECO:0000259" key="10">
    <source>
        <dbReference type="PROSITE" id="PS50157"/>
    </source>
</evidence>
<keyword evidence="5 8" id="KW-0863">Zinc-finger</keyword>